<feature type="region of interest" description="Disordered" evidence="3">
    <location>
        <begin position="503"/>
        <end position="524"/>
    </location>
</feature>
<dbReference type="OrthoDB" id="1908178at2759"/>
<dbReference type="InParanoid" id="A0A1X2H4I3"/>
<dbReference type="InterPro" id="IPR051222">
    <property type="entry name" value="PPR/CCM1_RNA-binding"/>
</dbReference>
<sequence>MRRAWYGISPWPKTERCIFCQNVSPKPFIRPFHSSFPRSDLAVLLTPRKQVDTPLSAEPEPLYPRSSTSSFYNALDRQLRVSTDKRTALSSPIPPQTKAALLSQFHHAMATQDLDHIWPLYNIIYENGYIHHLSRRTLRHLFHYAVRSRATLNNFRRLQALMDDMKTRGIELRPPEYHAILNWVGGRAVPEMRPYHLNDALKLFEDMRASGTPATVDAYNILIYIASQRNDIPTAQRLYHDMVAQNIRPDAHTYATLITTMGRVGDTNSLERMLDQVKTFEHVASNVVVWNAAMGGLAANGYSDRAMAIFNEMHEALRWQKLPGRRRSEEITEVTPTEEESSKEKPEQHQEQQEPQFPAPAADVVSFQIHMGCLLDLNRIDDATELLLNLNLYGVRPTVTMYNALFAAVGQRYRRNKSIDDADLDCIRSLYKSMTDLAVPGNSDTMNTLINTLLDMGDTSFALQAFVELSKDDSATAKPGPHDVSRQAVAFLAPVRHALHRYKSLPGRPKPSQELLDRLSEVVG</sequence>
<organism evidence="4 5">
    <name type="scientific">Syncephalastrum racemosum</name>
    <name type="common">Filamentous fungus</name>
    <dbReference type="NCBI Taxonomy" id="13706"/>
    <lineage>
        <taxon>Eukaryota</taxon>
        <taxon>Fungi</taxon>
        <taxon>Fungi incertae sedis</taxon>
        <taxon>Mucoromycota</taxon>
        <taxon>Mucoromycotina</taxon>
        <taxon>Mucoromycetes</taxon>
        <taxon>Mucorales</taxon>
        <taxon>Syncephalastraceae</taxon>
        <taxon>Syncephalastrum</taxon>
    </lineage>
</organism>
<dbReference type="OMA" id="WPLYTYL"/>
<accession>A0A1X2H4I3</accession>
<proteinExistence type="predicted"/>
<protein>
    <submittedName>
        <fullName evidence="4">Uncharacterized protein</fullName>
    </submittedName>
</protein>
<dbReference type="PROSITE" id="PS51375">
    <property type="entry name" value="PPR"/>
    <property type="match status" value="2"/>
</dbReference>
<dbReference type="PANTHER" id="PTHR47942:SF63">
    <property type="entry name" value="PENTATRICOPEPTIDE REPEAT-CONTAINING PROTEIN"/>
    <property type="match status" value="1"/>
</dbReference>
<dbReference type="EMBL" id="MCGN01000010">
    <property type="protein sequence ID" value="ORY92288.1"/>
    <property type="molecule type" value="Genomic_DNA"/>
</dbReference>
<comment type="caution">
    <text evidence="4">The sequence shown here is derived from an EMBL/GenBank/DDBJ whole genome shotgun (WGS) entry which is preliminary data.</text>
</comment>
<dbReference type="Pfam" id="PF01535">
    <property type="entry name" value="PPR"/>
    <property type="match status" value="1"/>
</dbReference>
<feature type="repeat" description="PPR" evidence="2">
    <location>
        <begin position="286"/>
        <end position="316"/>
    </location>
</feature>
<gene>
    <name evidence="4" type="ORF">BCR43DRAFT_498114</name>
</gene>
<name>A0A1X2H4I3_SYNRA</name>
<dbReference type="NCBIfam" id="TIGR00756">
    <property type="entry name" value="PPR"/>
    <property type="match status" value="1"/>
</dbReference>
<dbReference type="Pfam" id="PF13041">
    <property type="entry name" value="PPR_2"/>
    <property type="match status" value="1"/>
</dbReference>
<reference evidence="4 5" key="1">
    <citation type="submission" date="2016-07" db="EMBL/GenBank/DDBJ databases">
        <title>Pervasive Adenine N6-methylation of Active Genes in Fungi.</title>
        <authorList>
            <consortium name="DOE Joint Genome Institute"/>
            <person name="Mondo S.J."/>
            <person name="Dannebaum R.O."/>
            <person name="Kuo R.C."/>
            <person name="Labutti K."/>
            <person name="Haridas S."/>
            <person name="Kuo A."/>
            <person name="Salamov A."/>
            <person name="Ahrendt S.R."/>
            <person name="Lipzen A."/>
            <person name="Sullivan W."/>
            <person name="Andreopoulos W.B."/>
            <person name="Clum A."/>
            <person name="Lindquist E."/>
            <person name="Daum C."/>
            <person name="Ramamoorthy G.K."/>
            <person name="Gryganskyi A."/>
            <person name="Culley D."/>
            <person name="Magnuson J.K."/>
            <person name="James T.Y."/>
            <person name="O'Malley M.A."/>
            <person name="Stajich J.E."/>
            <person name="Spatafora J.W."/>
            <person name="Visel A."/>
            <person name="Grigoriev I.V."/>
        </authorList>
    </citation>
    <scope>NUCLEOTIDE SEQUENCE [LARGE SCALE GENOMIC DNA]</scope>
    <source>
        <strain evidence="4 5">NRRL 2496</strain>
    </source>
</reference>
<evidence type="ECO:0000256" key="3">
    <source>
        <dbReference type="SAM" id="MobiDB-lite"/>
    </source>
</evidence>
<feature type="compositionally biased region" description="Basic and acidic residues" evidence="3">
    <location>
        <begin position="515"/>
        <end position="524"/>
    </location>
</feature>
<feature type="repeat" description="PPR" evidence="2">
    <location>
        <begin position="215"/>
        <end position="249"/>
    </location>
</feature>
<evidence type="ECO:0000313" key="4">
    <source>
        <dbReference type="EMBL" id="ORY92288.1"/>
    </source>
</evidence>
<keyword evidence="1" id="KW-0677">Repeat</keyword>
<dbReference type="Gene3D" id="1.25.40.10">
    <property type="entry name" value="Tetratricopeptide repeat domain"/>
    <property type="match status" value="2"/>
</dbReference>
<dbReference type="InterPro" id="IPR002885">
    <property type="entry name" value="PPR_rpt"/>
</dbReference>
<dbReference type="PANTHER" id="PTHR47942">
    <property type="entry name" value="TETRATRICOPEPTIDE REPEAT (TPR)-LIKE SUPERFAMILY PROTEIN-RELATED"/>
    <property type="match status" value="1"/>
</dbReference>
<dbReference type="STRING" id="13706.A0A1X2H4I3"/>
<feature type="region of interest" description="Disordered" evidence="3">
    <location>
        <begin position="326"/>
        <end position="357"/>
    </location>
</feature>
<feature type="compositionally biased region" description="Basic and acidic residues" evidence="3">
    <location>
        <begin position="340"/>
        <end position="352"/>
    </location>
</feature>
<evidence type="ECO:0000256" key="1">
    <source>
        <dbReference type="ARBA" id="ARBA00022737"/>
    </source>
</evidence>
<evidence type="ECO:0000313" key="5">
    <source>
        <dbReference type="Proteomes" id="UP000242180"/>
    </source>
</evidence>
<dbReference type="InterPro" id="IPR011990">
    <property type="entry name" value="TPR-like_helical_dom_sf"/>
</dbReference>
<dbReference type="Proteomes" id="UP000242180">
    <property type="component" value="Unassembled WGS sequence"/>
</dbReference>
<keyword evidence="5" id="KW-1185">Reference proteome</keyword>
<evidence type="ECO:0000256" key="2">
    <source>
        <dbReference type="PROSITE-ProRule" id="PRU00708"/>
    </source>
</evidence>
<dbReference type="AlphaFoldDB" id="A0A1X2H4I3"/>